<gene>
    <name evidence="3" type="ORF">CLOSAC_41780</name>
</gene>
<evidence type="ECO:0000313" key="3">
    <source>
        <dbReference type="EMBL" id="OOM06750.1"/>
    </source>
</evidence>
<feature type="region of interest" description="Disordered" evidence="1">
    <location>
        <begin position="438"/>
        <end position="463"/>
    </location>
</feature>
<organism evidence="3 4">
    <name type="scientific">Clostridium saccharobutylicum</name>
    <dbReference type="NCBI Taxonomy" id="169679"/>
    <lineage>
        <taxon>Bacteria</taxon>
        <taxon>Bacillati</taxon>
        <taxon>Bacillota</taxon>
        <taxon>Clostridia</taxon>
        <taxon>Eubacteriales</taxon>
        <taxon>Clostridiaceae</taxon>
        <taxon>Clostridium</taxon>
    </lineage>
</organism>
<dbReference type="STRING" id="169679.CSACC_11480"/>
<evidence type="ECO:0000256" key="2">
    <source>
        <dbReference type="SAM" id="Phobius"/>
    </source>
</evidence>
<sequence length="463" mass="50998">MIMKMSNREKIMLYVLGIILIGVGYYQFIYSVQMEKIDERIQKESQIKQKYNEAMNTIGSMDDKKSDVKILKAKIGDEALPFYPTISEEHIILELDKLLSDSGLKGGIKFDPIVSNSVEDSKKEDKSLSESSIQGIVDKYDNVTGKNDNSKSNSLNDSNKNTTNTNNENFKSDDAKNNNSSSNNTNTSNSSSDNNNPKNSNTTNTNAGNSSSTNADTSNSKDKGKNTVHYLKCAVSFEGSYDALNKLLTTIGKNEKKIVVNSLNVSEDTLDSIKGTLNLEIYSIPKINDELESYLKWDLKNTYGKSVPFSTGAASGNVQVNNDANDFVASVRYANSDLPTVMVGKSDDPLKTSYVYGDSDSKEEVEMILTQDGDKYYCKYKTSNGKYPVNYDGLGAEFVPKSNNIVVDVLSQSRISSNDKSELELKIINKTDKLVNVNVNGDDKSNPRVSVDGNGSNISVNQK</sequence>
<keyword evidence="2" id="KW-0812">Transmembrane</keyword>
<evidence type="ECO:0000313" key="4">
    <source>
        <dbReference type="Proteomes" id="UP000191154"/>
    </source>
</evidence>
<feature type="region of interest" description="Disordered" evidence="1">
    <location>
        <begin position="139"/>
        <end position="224"/>
    </location>
</feature>
<keyword evidence="2" id="KW-0472">Membrane</keyword>
<reference evidence="3 4" key="1">
    <citation type="submission" date="2016-05" db="EMBL/GenBank/DDBJ databases">
        <title>Microbial solvent formation.</title>
        <authorList>
            <person name="Poehlein A."/>
            <person name="Montoya Solano J.D."/>
            <person name="Flitsch S."/>
            <person name="Krabben P."/>
            <person name="Duerre P."/>
            <person name="Daniel R."/>
        </authorList>
    </citation>
    <scope>NUCLEOTIDE SEQUENCE [LARGE SCALE GENOMIC DNA]</scope>
    <source>
        <strain evidence="3 4">L1-8</strain>
    </source>
</reference>
<evidence type="ECO:0000256" key="1">
    <source>
        <dbReference type="SAM" id="MobiDB-lite"/>
    </source>
</evidence>
<feature type="transmembrane region" description="Helical" evidence="2">
    <location>
        <begin position="12"/>
        <end position="30"/>
    </location>
</feature>
<feature type="compositionally biased region" description="Polar residues" evidence="1">
    <location>
        <begin position="453"/>
        <end position="463"/>
    </location>
</feature>
<comment type="caution">
    <text evidence="3">The sequence shown here is derived from an EMBL/GenBank/DDBJ whole genome shotgun (WGS) entry which is preliminary data.</text>
</comment>
<dbReference type="EMBL" id="LZYZ01000009">
    <property type="protein sequence ID" value="OOM06750.1"/>
    <property type="molecule type" value="Genomic_DNA"/>
</dbReference>
<protein>
    <recommendedName>
        <fullName evidence="5">Pilus assembly protein PilO</fullName>
    </recommendedName>
</protein>
<dbReference type="Proteomes" id="UP000191154">
    <property type="component" value="Unassembled WGS sequence"/>
</dbReference>
<proteinExistence type="predicted"/>
<accession>A0A1S8MRF2</accession>
<evidence type="ECO:0008006" key="5">
    <source>
        <dbReference type="Google" id="ProtNLM"/>
    </source>
</evidence>
<keyword evidence="2" id="KW-1133">Transmembrane helix</keyword>
<dbReference type="AlphaFoldDB" id="A0A1S8MRF2"/>
<feature type="compositionally biased region" description="Low complexity" evidence="1">
    <location>
        <begin position="146"/>
        <end position="169"/>
    </location>
</feature>
<feature type="compositionally biased region" description="Low complexity" evidence="1">
    <location>
        <begin position="177"/>
        <end position="218"/>
    </location>
</feature>
<name>A0A1S8MRF2_CLOSA</name>